<evidence type="ECO:0000313" key="2">
    <source>
        <dbReference type="Proteomes" id="UP000317835"/>
    </source>
</evidence>
<protein>
    <recommendedName>
        <fullName evidence="3">DUF2997 domain-containing protein</fullName>
    </recommendedName>
</protein>
<sequence length="65" mass="7165">MSKVIEITVGPKGETRVVTRGFAGAECRVASQYVEQALGKRTAEQMTAEFYQGQQQASQDLRQSN</sequence>
<dbReference type="EMBL" id="CP036426">
    <property type="protein sequence ID" value="QDV37533.1"/>
    <property type="molecule type" value="Genomic_DNA"/>
</dbReference>
<reference evidence="1 2" key="1">
    <citation type="submission" date="2019-02" db="EMBL/GenBank/DDBJ databases">
        <title>Deep-cultivation of Planctomycetes and their phenomic and genomic characterization uncovers novel biology.</title>
        <authorList>
            <person name="Wiegand S."/>
            <person name="Jogler M."/>
            <person name="Boedeker C."/>
            <person name="Pinto D."/>
            <person name="Vollmers J."/>
            <person name="Rivas-Marin E."/>
            <person name="Kohn T."/>
            <person name="Peeters S.H."/>
            <person name="Heuer A."/>
            <person name="Rast P."/>
            <person name="Oberbeckmann S."/>
            <person name="Bunk B."/>
            <person name="Jeske O."/>
            <person name="Meyerdierks A."/>
            <person name="Storesund J.E."/>
            <person name="Kallscheuer N."/>
            <person name="Luecker S."/>
            <person name="Lage O.M."/>
            <person name="Pohl T."/>
            <person name="Merkel B.J."/>
            <person name="Hornburger P."/>
            <person name="Mueller R.-W."/>
            <person name="Bruemmer F."/>
            <person name="Labrenz M."/>
            <person name="Spormann A.M."/>
            <person name="Op den Camp H."/>
            <person name="Overmann J."/>
            <person name="Amann R."/>
            <person name="Jetten M.S.M."/>
            <person name="Mascher T."/>
            <person name="Medema M.H."/>
            <person name="Devos D.P."/>
            <person name="Kaster A.-K."/>
            <person name="Ovreas L."/>
            <person name="Rohde M."/>
            <person name="Galperin M.Y."/>
            <person name="Jogler C."/>
        </authorList>
    </citation>
    <scope>NUCLEOTIDE SEQUENCE [LARGE SCALE GENOMIC DNA]</scope>
    <source>
        <strain evidence="1 2">ElP</strain>
    </source>
</reference>
<dbReference type="AlphaFoldDB" id="A0A518H9K9"/>
<dbReference type="Proteomes" id="UP000317835">
    <property type="component" value="Chromosome"/>
</dbReference>
<evidence type="ECO:0008006" key="3">
    <source>
        <dbReference type="Google" id="ProtNLM"/>
    </source>
</evidence>
<dbReference type="KEGG" id="tpla:ElP_54730"/>
<keyword evidence="2" id="KW-1185">Reference proteome</keyword>
<dbReference type="RefSeq" id="WP_145275452.1">
    <property type="nucleotide sequence ID" value="NZ_CP036426.1"/>
</dbReference>
<proteinExistence type="predicted"/>
<dbReference type="Pfam" id="PF11211">
    <property type="entry name" value="DUF2997"/>
    <property type="match status" value="1"/>
</dbReference>
<accession>A0A518H9K9</accession>
<dbReference type="OrthoDB" id="288620at2"/>
<evidence type="ECO:0000313" key="1">
    <source>
        <dbReference type="EMBL" id="QDV37533.1"/>
    </source>
</evidence>
<gene>
    <name evidence="1" type="ORF">ElP_54730</name>
</gene>
<name>A0A518H9K9_9BACT</name>
<dbReference type="InterPro" id="IPR021375">
    <property type="entry name" value="DUF2997"/>
</dbReference>
<organism evidence="1 2">
    <name type="scientific">Tautonia plasticadhaerens</name>
    <dbReference type="NCBI Taxonomy" id="2527974"/>
    <lineage>
        <taxon>Bacteria</taxon>
        <taxon>Pseudomonadati</taxon>
        <taxon>Planctomycetota</taxon>
        <taxon>Planctomycetia</taxon>
        <taxon>Isosphaerales</taxon>
        <taxon>Isosphaeraceae</taxon>
        <taxon>Tautonia</taxon>
    </lineage>
</organism>